<dbReference type="InterPro" id="IPR029052">
    <property type="entry name" value="Metallo-depent_PP-like"/>
</dbReference>
<reference evidence="1 2" key="1">
    <citation type="submission" date="2021-08" db="EMBL/GenBank/DDBJ databases">
        <authorList>
            <person name="Peeters C."/>
        </authorList>
    </citation>
    <scope>NUCLEOTIDE SEQUENCE [LARGE SCALE GENOMIC DNA]</scope>
    <source>
        <strain evidence="1 2">LMG 23994</strain>
    </source>
</reference>
<dbReference type="SUPFAM" id="SSF56300">
    <property type="entry name" value="Metallo-dependent phosphatases"/>
    <property type="match status" value="1"/>
</dbReference>
<dbReference type="RefSeq" id="WP_318036378.1">
    <property type="nucleotide sequence ID" value="NZ_CAJZAF010000028.1"/>
</dbReference>
<proteinExistence type="predicted"/>
<name>A0ABN7Z9T8_9BURK</name>
<evidence type="ECO:0008006" key="3">
    <source>
        <dbReference type="Google" id="ProtNLM"/>
    </source>
</evidence>
<sequence length="155" mass="17669">MKIALLSDLHLSVHPMDPPRTDADVTVLAGDIWRPEAAISWAKQFEQPTLFVAGNHEFYGADLVTTITLLRAHADGSPVRVLERNEWRHDGVRFLGCTLWSDYRLYTCADERELGLRQATELVRDFSRIRIAPDFAQTFTPAVSQLIFDNSVEWL</sequence>
<accession>A0ABN7Z9T8</accession>
<dbReference type="Gene3D" id="3.60.21.10">
    <property type="match status" value="1"/>
</dbReference>
<evidence type="ECO:0000313" key="1">
    <source>
        <dbReference type="EMBL" id="CAG9180839.1"/>
    </source>
</evidence>
<dbReference type="Proteomes" id="UP000701702">
    <property type="component" value="Unassembled WGS sequence"/>
</dbReference>
<evidence type="ECO:0000313" key="2">
    <source>
        <dbReference type="Proteomes" id="UP000701702"/>
    </source>
</evidence>
<comment type="caution">
    <text evidence="1">The sequence shown here is derived from an EMBL/GenBank/DDBJ whole genome shotgun (WGS) entry which is preliminary data.</text>
</comment>
<protein>
    <recommendedName>
        <fullName evidence="3">Metallophosphoesterase</fullName>
    </recommendedName>
</protein>
<gene>
    <name evidence="1" type="ORF">LMG23994_04506</name>
</gene>
<dbReference type="PANTHER" id="PTHR37844:SF2">
    <property type="entry name" value="SER_THR PROTEIN PHOSPHATASE SUPERFAMILY (AFU_ORTHOLOGUE AFUA_1G14840)"/>
    <property type="match status" value="1"/>
</dbReference>
<keyword evidence="2" id="KW-1185">Reference proteome</keyword>
<dbReference type="EMBL" id="CAJZAF010000028">
    <property type="protein sequence ID" value="CAG9180839.1"/>
    <property type="molecule type" value="Genomic_DNA"/>
</dbReference>
<organism evidence="1 2">
    <name type="scientific">Cupriavidus pinatubonensis</name>
    <dbReference type="NCBI Taxonomy" id="248026"/>
    <lineage>
        <taxon>Bacteria</taxon>
        <taxon>Pseudomonadati</taxon>
        <taxon>Pseudomonadota</taxon>
        <taxon>Betaproteobacteria</taxon>
        <taxon>Burkholderiales</taxon>
        <taxon>Burkholderiaceae</taxon>
        <taxon>Cupriavidus</taxon>
    </lineage>
</organism>
<dbReference type="PANTHER" id="PTHR37844">
    <property type="entry name" value="SER/THR PROTEIN PHOSPHATASE SUPERFAMILY (AFU_ORTHOLOGUE AFUA_1G14840)"/>
    <property type="match status" value="1"/>
</dbReference>